<dbReference type="KEGG" id="gms:SOIL9_14290"/>
<accession>A0A6P2D7D4</accession>
<proteinExistence type="predicted"/>
<dbReference type="AlphaFoldDB" id="A0A6P2D7D4"/>
<dbReference type="Proteomes" id="UP000464178">
    <property type="component" value="Chromosome"/>
</dbReference>
<dbReference type="EMBL" id="LR593886">
    <property type="protein sequence ID" value="VTR96285.1"/>
    <property type="molecule type" value="Genomic_DNA"/>
</dbReference>
<dbReference type="InterPro" id="IPR013424">
    <property type="entry name" value="Ice-binding_C"/>
</dbReference>
<sequence length="206" mass="21969">MPLFSRVACAALAVVLLPHIAAAGPIQWSYSTEVVYDRDYGSNFAVALAPDGAVSTVPGERDYVWLFNSTGNPRPAPGEYEARYGFTIAVTITDAASQEAATVNFWGGYASMWFYQPEDANNPGAWRWEYESSSFGSPSESQEVTLGRNRYTLRGQGGGNGMFPFGEMSVDISPVAGTPEPGTLAIAGLGLTAVGVLRARRRAVVG</sequence>
<evidence type="ECO:0000313" key="4">
    <source>
        <dbReference type="Proteomes" id="UP000464178"/>
    </source>
</evidence>
<evidence type="ECO:0000256" key="1">
    <source>
        <dbReference type="SAM" id="SignalP"/>
    </source>
</evidence>
<organism evidence="3 4">
    <name type="scientific">Gemmata massiliana</name>
    <dbReference type="NCBI Taxonomy" id="1210884"/>
    <lineage>
        <taxon>Bacteria</taxon>
        <taxon>Pseudomonadati</taxon>
        <taxon>Planctomycetota</taxon>
        <taxon>Planctomycetia</taxon>
        <taxon>Gemmatales</taxon>
        <taxon>Gemmataceae</taxon>
        <taxon>Gemmata</taxon>
    </lineage>
</organism>
<keyword evidence="4" id="KW-1185">Reference proteome</keyword>
<reference evidence="3 4" key="1">
    <citation type="submission" date="2019-05" db="EMBL/GenBank/DDBJ databases">
        <authorList>
            <consortium name="Science for Life Laboratories"/>
        </authorList>
    </citation>
    <scope>NUCLEOTIDE SEQUENCE [LARGE SCALE GENOMIC DNA]</scope>
    <source>
        <strain evidence="3">Soil9</strain>
    </source>
</reference>
<name>A0A6P2D7D4_9BACT</name>
<feature type="domain" description="Ice-binding protein C-terminal" evidence="2">
    <location>
        <begin position="178"/>
        <end position="201"/>
    </location>
</feature>
<evidence type="ECO:0000259" key="2">
    <source>
        <dbReference type="Pfam" id="PF07589"/>
    </source>
</evidence>
<keyword evidence="1" id="KW-0732">Signal</keyword>
<evidence type="ECO:0000313" key="3">
    <source>
        <dbReference type="EMBL" id="VTR96285.1"/>
    </source>
</evidence>
<protein>
    <submittedName>
        <fullName evidence="3">: VPEP</fullName>
    </submittedName>
</protein>
<gene>
    <name evidence="3" type="ORF">SOIL9_14290</name>
</gene>
<dbReference type="RefSeq" id="WP_162670593.1">
    <property type="nucleotide sequence ID" value="NZ_LR593886.1"/>
</dbReference>
<feature type="chain" id="PRO_5026731247" evidence="1">
    <location>
        <begin position="24"/>
        <end position="206"/>
    </location>
</feature>
<dbReference type="Pfam" id="PF07589">
    <property type="entry name" value="PEP-CTERM"/>
    <property type="match status" value="1"/>
</dbReference>
<feature type="signal peptide" evidence="1">
    <location>
        <begin position="1"/>
        <end position="23"/>
    </location>
</feature>